<keyword evidence="2" id="KW-1185">Reference proteome</keyword>
<name>A0A2L2U5T0_9HYPO</name>
<proteinExistence type="predicted"/>
<dbReference type="EMBL" id="LN649231">
    <property type="protein sequence ID" value="CEI70985.1"/>
    <property type="molecule type" value="Genomic_DNA"/>
</dbReference>
<dbReference type="AlphaFoldDB" id="A0A2L2U5T0"/>
<evidence type="ECO:0000313" key="1">
    <source>
        <dbReference type="EMBL" id="CEI70985.1"/>
    </source>
</evidence>
<sequence length="97" mass="10824">MCEKENGCIFSPFTDNKQQVAVVRISAVITGLCCMRLRRCPFRRYFTAEQSGVVRLTELTEATSSIMRRHGLIGRQESTVGKLKSQDSFGLGRPAPV</sequence>
<organism evidence="1 2">
    <name type="scientific">Fusarium venenatum</name>
    <dbReference type="NCBI Taxonomy" id="56646"/>
    <lineage>
        <taxon>Eukaryota</taxon>
        <taxon>Fungi</taxon>
        <taxon>Dikarya</taxon>
        <taxon>Ascomycota</taxon>
        <taxon>Pezizomycotina</taxon>
        <taxon>Sordariomycetes</taxon>
        <taxon>Hypocreomycetidae</taxon>
        <taxon>Hypocreales</taxon>
        <taxon>Nectriaceae</taxon>
        <taxon>Fusarium</taxon>
    </lineage>
</organism>
<evidence type="ECO:0000313" key="2">
    <source>
        <dbReference type="Proteomes" id="UP000245910"/>
    </source>
</evidence>
<reference evidence="2" key="1">
    <citation type="submission" date="2014-10" db="EMBL/GenBank/DDBJ databases">
        <authorList>
            <person name="King R."/>
        </authorList>
    </citation>
    <scope>NUCLEOTIDE SEQUENCE [LARGE SCALE GENOMIC DNA]</scope>
    <source>
        <strain evidence="2">A3/5</strain>
    </source>
</reference>
<protein>
    <submittedName>
        <fullName evidence="1">Uncharacterized protein</fullName>
    </submittedName>
</protein>
<accession>A0A2L2U5T0</accession>
<dbReference type="Proteomes" id="UP000245910">
    <property type="component" value="Chromosome III"/>
</dbReference>